<dbReference type="Pfam" id="PF00581">
    <property type="entry name" value="Rhodanese"/>
    <property type="match status" value="1"/>
</dbReference>
<dbReference type="SMART" id="SM00450">
    <property type="entry name" value="RHOD"/>
    <property type="match status" value="1"/>
</dbReference>
<proteinExistence type="predicted"/>
<name>A0A0A6Q2L5_CLOBU</name>
<dbReference type="RefSeq" id="WP_043661910.1">
    <property type="nucleotide sequence ID" value="NZ_JSEG01000001.1"/>
</dbReference>
<dbReference type="CDD" id="cd00158">
    <property type="entry name" value="RHOD"/>
    <property type="match status" value="1"/>
</dbReference>
<organism evidence="2 3">
    <name type="scientific">Clostridium butyricum</name>
    <dbReference type="NCBI Taxonomy" id="1492"/>
    <lineage>
        <taxon>Bacteria</taxon>
        <taxon>Bacillati</taxon>
        <taxon>Bacillota</taxon>
        <taxon>Clostridia</taxon>
        <taxon>Eubacteriales</taxon>
        <taxon>Clostridiaceae</taxon>
        <taxon>Clostridium</taxon>
    </lineage>
</organism>
<dbReference type="Proteomes" id="UP000238081">
    <property type="component" value="Unassembled WGS sequence"/>
</dbReference>
<dbReference type="PROSITE" id="PS50206">
    <property type="entry name" value="RHODANESE_3"/>
    <property type="match status" value="1"/>
</dbReference>
<dbReference type="InterPro" id="IPR050229">
    <property type="entry name" value="GlpE_sulfurtransferase"/>
</dbReference>
<gene>
    <name evidence="2" type="ORF">AWN73_00215</name>
</gene>
<dbReference type="InterPro" id="IPR036873">
    <property type="entry name" value="Rhodanese-like_dom_sf"/>
</dbReference>
<feature type="domain" description="Rhodanese" evidence="1">
    <location>
        <begin position="21"/>
        <end position="105"/>
    </location>
</feature>
<reference evidence="2 3" key="1">
    <citation type="submission" date="2016-01" db="EMBL/GenBank/DDBJ databases">
        <title>Characterization of the Clostridium difficile lineages that are prevalent in Hong Kong and China.</title>
        <authorList>
            <person name="Kwok J.S.-L."/>
            <person name="Lam W.-Y."/>
            <person name="Ip M."/>
            <person name="Chan T.-F."/>
            <person name="Hawkey P.M."/>
            <person name="Tsui S.K.-W."/>
        </authorList>
    </citation>
    <scope>NUCLEOTIDE SEQUENCE [LARGE SCALE GENOMIC DNA]</scope>
    <source>
        <strain evidence="2 3">300064</strain>
    </source>
</reference>
<sequence length="106" mass="11743">MFGLFKRDTGKVVNVNDIDNLIGKIELIDIRENYEYKGGTIKSAKNIPMGNLLDNPAKYLNKNKEYYIICQSGGRSARACSFLKKQGYDVINVSGGVGSYAGSQRK</sequence>
<dbReference type="AlphaFoldDB" id="A0A0A6Q2L5"/>
<dbReference type="PANTHER" id="PTHR43031:SF17">
    <property type="entry name" value="SULFURTRANSFERASE YTWF-RELATED"/>
    <property type="match status" value="1"/>
</dbReference>
<dbReference type="PANTHER" id="PTHR43031">
    <property type="entry name" value="FAD-DEPENDENT OXIDOREDUCTASE"/>
    <property type="match status" value="1"/>
</dbReference>
<keyword evidence="2" id="KW-0808">Transferase</keyword>
<evidence type="ECO:0000259" key="1">
    <source>
        <dbReference type="PROSITE" id="PS50206"/>
    </source>
</evidence>
<dbReference type="SUPFAM" id="SSF52821">
    <property type="entry name" value="Rhodanese/Cell cycle control phosphatase"/>
    <property type="match status" value="1"/>
</dbReference>
<dbReference type="InterPro" id="IPR001763">
    <property type="entry name" value="Rhodanese-like_dom"/>
</dbReference>
<comment type="caution">
    <text evidence="2">The sequence shown here is derived from an EMBL/GenBank/DDBJ whole genome shotgun (WGS) entry which is preliminary data.</text>
</comment>
<dbReference type="Gene3D" id="3.40.250.10">
    <property type="entry name" value="Rhodanese-like domain"/>
    <property type="match status" value="1"/>
</dbReference>
<evidence type="ECO:0000313" key="3">
    <source>
        <dbReference type="Proteomes" id="UP000238081"/>
    </source>
</evidence>
<dbReference type="GO" id="GO:0016740">
    <property type="term" value="F:transferase activity"/>
    <property type="evidence" value="ECO:0007669"/>
    <property type="project" value="UniProtKB-KW"/>
</dbReference>
<protein>
    <submittedName>
        <fullName evidence="2">Sulfurtransferase</fullName>
    </submittedName>
</protein>
<evidence type="ECO:0000313" key="2">
    <source>
        <dbReference type="EMBL" id="PPV17872.1"/>
    </source>
</evidence>
<accession>A0A0A6Q2L5</accession>
<dbReference type="EMBL" id="LRDH01000001">
    <property type="protein sequence ID" value="PPV17872.1"/>
    <property type="molecule type" value="Genomic_DNA"/>
</dbReference>